<organism evidence="5">
    <name type="scientific">Hydrogenobacter sp</name>
    <dbReference type="NCBI Taxonomy" id="2152829"/>
    <lineage>
        <taxon>Bacteria</taxon>
        <taxon>Pseudomonadati</taxon>
        <taxon>Aquificota</taxon>
        <taxon>Aquificia</taxon>
        <taxon>Aquificales</taxon>
        <taxon>Aquificaceae</taxon>
        <taxon>Hydrogenobacter</taxon>
    </lineage>
</organism>
<reference evidence="5" key="1">
    <citation type="journal article" date="2020" name="mSystems">
        <title>Genome- and Community-Level Interaction Insights into Carbon Utilization and Element Cycling Functions of Hydrothermarchaeota in Hydrothermal Sediment.</title>
        <authorList>
            <person name="Zhou Z."/>
            <person name="Liu Y."/>
            <person name="Xu W."/>
            <person name="Pan J."/>
            <person name="Luo Z.H."/>
            <person name="Li M."/>
        </authorList>
    </citation>
    <scope>NUCLEOTIDE SEQUENCE [LARGE SCALE GENOMIC DNA]</scope>
    <source>
        <strain evidence="5">SpSt-132</strain>
    </source>
</reference>
<dbReference type="EMBL" id="DSFP01000066">
    <property type="protein sequence ID" value="HEW46518.1"/>
    <property type="molecule type" value="Genomic_DNA"/>
</dbReference>
<feature type="domain" description="S-adenosyl-l-methionine hydroxide adenosyltransferase N-terminal" evidence="3">
    <location>
        <begin position="5"/>
        <end position="149"/>
    </location>
</feature>
<dbReference type="PANTHER" id="PTHR35092:SF1">
    <property type="entry name" value="CHLORINASE MJ1651"/>
    <property type="match status" value="1"/>
</dbReference>
<dbReference type="SUPFAM" id="SSF101852">
    <property type="entry name" value="Bacterial fluorinating enzyme, C-terminal domain"/>
    <property type="match status" value="1"/>
</dbReference>
<keyword evidence="1" id="KW-0949">S-adenosyl-L-methionine</keyword>
<dbReference type="InterPro" id="IPR046470">
    <property type="entry name" value="SAM_HAT_C"/>
</dbReference>
<comment type="caution">
    <text evidence="5">The sequence shown here is derived from an EMBL/GenBank/DDBJ whole genome shotgun (WGS) entry which is preliminary data.</text>
</comment>
<evidence type="ECO:0000256" key="1">
    <source>
        <dbReference type="ARBA" id="ARBA00022691"/>
    </source>
</evidence>
<dbReference type="InterPro" id="IPR023228">
    <property type="entry name" value="SAM_OH_AdoTrfase_N_sf"/>
</dbReference>
<sequence>MNSLIAILTDFGTRDGFVGAMKGVILSINPHAKIVDISHEVEAFNILHGALILRAHFSYFPKGTIFLCVVDPGVGSERLPIVVKTKEYIFVGPYNGIFDLAIKSMGGGIEAYKIERYTLPQISQTFHGRDIFAPVAAYLSKGIDPKEVGSPIKYRFSLDWEEAKVEEDFIKGKVIYFDRFGNCITNIPCGNYVEGVFRSSVLKVVSHYLEADKAMPALICGSFGLMELFIPMDSAKESLKIHLGEEVWVKVSKG</sequence>
<dbReference type="InterPro" id="IPR023227">
    <property type="entry name" value="SAM_OH_AdoTrfase_C_sf"/>
</dbReference>
<gene>
    <name evidence="5" type="ORF">ENO47_07645</name>
</gene>
<protein>
    <recommendedName>
        <fullName evidence="6">SAM-dependent chlorinase/fluorinase</fullName>
    </recommendedName>
</protein>
<dbReference type="InterPro" id="IPR046469">
    <property type="entry name" value="SAM_HAT_N"/>
</dbReference>
<feature type="domain" description="S-adenosyl-l-methionine hydroxide adenosyltransferase C-terminal" evidence="4">
    <location>
        <begin position="172"/>
        <end position="247"/>
    </location>
</feature>
<evidence type="ECO:0000259" key="3">
    <source>
        <dbReference type="Pfam" id="PF01887"/>
    </source>
</evidence>
<evidence type="ECO:0000259" key="4">
    <source>
        <dbReference type="Pfam" id="PF20257"/>
    </source>
</evidence>
<dbReference type="Pfam" id="PF01887">
    <property type="entry name" value="SAM_HAT_N"/>
    <property type="match status" value="1"/>
</dbReference>
<comment type="similarity">
    <text evidence="2">Belongs to the SAM hydrolase / SAM-dependent halogenase family.</text>
</comment>
<dbReference type="SUPFAM" id="SSF102522">
    <property type="entry name" value="Bacterial fluorinating enzyme, N-terminal domain"/>
    <property type="match status" value="1"/>
</dbReference>
<dbReference type="Gene3D" id="2.40.30.90">
    <property type="entry name" value="Bacterial fluorinating enzyme like"/>
    <property type="match status" value="1"/>
</dbReference>
<proteinExistence type="inferred from homology"/>
<evidence type="ECO:0000256" key="2">
    <source>
        <dbReference type="ARBA" id="ARBA00024035"/>
    </source>
</evidence>
<dbReference type="PIRSF" id="PIRSF006779">
    <property type="entry name" value="UCP006779"/>
    <property type="match status" value="1"/>
</dbReference>
<dbReference type="Gene3D" id="3.40.50.10790">
    <property type="entry name" value="S-adenosyl-l-methionine hydroxide adenosyltransferase, N-terminal"/>
    <property type="match status" value="1"/>
</dbReference>
<evidence type="ECO:0008006" key="6">
    <source>
        <dbReference type="Google" id="ProtNLM"/>
    </source>
</evidence>
<dbReference type="AlphaFoldDB" id="A0A7C2V487"/>
<dbReference type="PANTHER" id="PTHR35092">
    <property type="entry name" value="CHLORINASE MJ1651"/>
    <property type="match status" value="1"/>
</dbReference>
<dbReference type="InterPro" id="IPR002747">
    <property type="entry name" value="SAM_OH_AdoTrfase"/>
</dbReference>
<dbReference type="Pfam" id="PF20257">
    <property type="entry name" value="SAM_HAT_C"/>
    <property type="match status" value="1"/>
</dbReference>
<accession>A0A7C2V487</accession>
<evidence type="ECO:0000313" key="5">
    <source>
        <dbReference type="EMBL" id="HEW46518.1"/>
    </source>
</evidence>
<name>A0A7C2V487_9AQUI</name>